<sequence length="344" mass="37902">MFASPPPAAARTARRKKTFPTRGFAAGKPPSSIDGDRLGAQVGRGHQLLCPNAGQATPLMQGSFSLTPLRDGMSLHCTDVVQLQDMTTQYAIEERSIKVMLRLEGNAQVMVGRQVLPLDAGQAPNAVPRGAVVTLNAPDTLQRQARAGGRQRMVVLTLRPAWFDALRISPDVFREHVSVRPWEPSRRATAIAEQLIHPLELEGPILRLHQESRALELIVEALSQTMTDMPHGAATLPAGCHQRVRRLQAFLDSGEADHLDLRAIAVYMGCNANTLQHEFRDVCGQSIYDYLRCSRLRRAAHALQHEGVSVARAAEIAGYSNQANFSTAFRRHFGLPPKHCRNRV</sequence>
<evidence type="ECO:0000256" key="1">
    <source>
        <dbReference type="ARBA" id="ARBA00023015"/>
    </source>
</evidence>
<dbReference type="GO" id="GO:0003700">
    <property type="term" value="F:DNA-binding transcription factor activity"/>
    <property type="evidence" value="ECO:0007669"/>
    <property type="project" value="InterPro"/>
</dbReference>
<evidence type="ECO:0000259" key="5">
    <source>
        <dbReference type="PROSITE" id="PS01124"/>
    </source>
</evidence>
<dbReference type="RefSeq" id="WP_136386908.1">
    <property type="nucleotide sequence ID" value="NZ_SSOD01000023.1"/>
</dbReference>
<protein>
    <submittedName>
        <fullName evidence="6">Helix-turn-helix transcriptional regulator</fullName>
    </submittedName>
</protein>
<dbReference type="PROSITE" id="PS01124">
    <property type="entry name" value="HTH_ARAC_FAMILY_2"/>
    <property type="match status" value="1"/>
</dbReference>
<evidence type="ECO:0000313" key="6">
    <source>
        <dbReference type="EMBL" id="THF55628.1"/>
    </source>
</evidence>
<dbReference type="InterPro" id="IPR018062">
    <property type="entry name" value="HTH_AraC-typ_CS"/>
</dbReference>
<keyword evidence="1" id="KW-0805">Transcription regulation</keyword>
<dbReference type="EMBL" id="SSOD01000023">
    <property type="protein sequence ID" value="THF55628.1"/>
    <property type="molecule type" value="Genomic_DNA"/>
</dbReference>
<dbReference type="InterPro" id="IPR053142">
    <property type="entry name" value="PchR_regulatory_protein"/>
</dbReference>
<dbReference type="PANTHER" id="PTHR47893">
    <property type="entry name" value="REGULATORY PROTEIN PCHR"/>
    <property type="match status" value="1"/>
</dbReference>
<organism evidence="6 7">
    <name type="scientific">Pseudothauera rhizosphaerae</name>
    <dbReference type="NCBI Taxonomy" id="2565932"/>
    <lineage>
        <taxon>Bacteria</taxon>
        <taxon>Pseudomonadati</taxon>
        <taxon>Pseudomonadota</taxon>
        <taxon>Betaproteobacteria</taxon>
        <taxon>Rhodocyclales</taxon>
        <taxon>Zoogloeaceae</taxon>
        <taxon>Pseudothauera</taxon>
    </lineage>
</organism>
<keyword evidence="2" id="KW-0238">DNA-binding</keyword>
<dbReference type="PANTHER" id="PTHR47893:SF1">
    <property type="entry name" value="REGULATORY PROTEIN PCHR"/>
    <property type="match status" value="1"/>
</dbReference>
<evidence type="ECO:0000256" key="2">
    <source>
        <dbReference type="ARBA" id="ARBA00023125"/>
    </source>
</evidence>
<accession>A0A4S4A9T2</accession>
<dbReference type="AlphaFoldDB" id="A0A4S4A9T2"/>
<reference evidence="6 7" key="1">
    <citation type="submission" date="2019-04" db="EMBL/GenBank/DDBJ databases">
        <title>Azoarcus rhizosphaerae sp. nov. isolated from rhizosphere of Ficus religiosa.</title>
        <authorList>
            <person name="Lin S.-Y."/>
            <person name="Hameed A."/>
            <person name="Hsu Y.-H."/>
            <person name="Young C.-C."/>
        </authorList>
    </citation>
    <scope>NUCLEOTIDE SEQUENCE [LARGE SCALE GENOMIC DNA]</scope>
    <source>
        <strain evidence="6 7">CC-YHH848</strain>
    </source>
</reference>
<feature type="region of interest" description="Disordered" evidence="4">
    <location>
        <begin position="1"/>
        <end position="34"/>
    </location>
</feature>
<feature type="domain" description="HTH araC/xylS-type" evidence="5">
    <location>
        <begin position="245"/>
        <end position="343"/>
    </location>
</feature>
<dbReference type="Gene3D" id="1.10.10.60">
    <property type="entry name" value="Homeodomain-like"/>
    <property type="match status" value="1"/>
</dbReference>
<dbReference type="PROSITE" id="PS00041">
    <property type="entry name" value="HTH_ARAC_FAMILY_1"/>
    <property type="match status" value="1"/>
</dbReference>
<dbReference type="SMART" id="SM00342">
    <property type="entry name" value="HTH_ARAC"/>
    <property type="match status" value="1"/>
</dbReference>
<gene>
    <name evidence="6" type="ORF">E6O51_20590</name>
</gene>
<evidence type="ECO:0000256" key="3">
    <source>
        <dbReference type="ARBA" id="ARBA00023163"/>
    </source>
</evidence>
<dbReference type="GO" id="GO:0043565">
    <property type="term" value="F:sequence-specific DNA binding"/>
    <property type="evidence" value="ECO:0007669"/>
    <property type="project" value="InterPro"/>
</dbReference>
<dbReference type="Pfam" id="PF12833">
    <property type="entry name" value="HTH_18"/>
    <property type="match status" value="1"/>
</dbReference>
<dbReference type="InterPro" id="IPR018060">
    <property type="entry name" value="HTH_AraC"/>
</dbReference>
<evidence type="ECO:0000313" key="7">
    <source>
        <dbReference type="Proteomes" id="UP000307956"/>
    </source>
</evidence>
<dbReference type="OrthoDB" id="8766450at2"/>
<keyword evidence="3" id="KW-0804">Transcription</keyword>
<dbReference type="SUPFAM" id="SSF46689">
    <property type="entry name" value="Homeodomain-like"/>
    <property type="match status" value="2"/>
</dbReference>
<comment type="caution">
    <text evidence="6">The sequence shown here is derived from an EMBL/GenBank/DDBJ whole genome shotgun (WGS) entry which is preliminary data.</text>
</comment>
<proteinExistence type="predicted"/>
<keyword evidence="7" id="KW-1185">Reference proteome</keyword>
<dbReference type="InterPro" id="IPR009057">
    <property type="entry name" value="Homeodomain-like_sf"/>
</dbReference>
<evidence type="ECO:0000256" key="4">
    <source>
        <dbReference type="SAM" id="MobiDB-lite"/>
    </source>
</evidence>
<dbReference type="Proteomes" id="UP000307956">
    <property type="component" value="Unassembled WGS sequence"/>
</dbReference>
<name>A0A4S4A9T2_9RHOO</name>